<dbReference type="PANTHER" id="PTHR33589">
    <property type="entry name" value="OS11G0524900 PROTEIN"/>
    <property type="match status" value="1"/>
</dbReference>
<protein>
    <recommendedName>
        <fullName evidence="4">Jacalin-type lectin domain-containing protein</fullName>
    </recommendedName>
</protein>
<dbReference type="Ensembl" id="ENSEAST00005008712.2">
    <property type="protein sequence ID" value="ENSEASP00005007986.1"/>
    <property type="gene ID" value="ENSEASG00005005800.2"/>
</dbReference>
<dbReference type="OMA" id="STTCWAG"/>
<keyword evidence="2" id="KW-0430">Lectin</keyword>
<dbReference type="Proteomes" id="UP000694387">
    <property type="component" value="Chromosome 14"/>
</dbReference>
<evidence type="ECO:0000256" key="1">
    <source>
        <dbReference type="ARBA" id="ARBA00022729"/>
    </source>
</evidence>
<dbReference type="SMART" id="SM00915">
    <property type="entry name" value="Jacalin"/>
    <property type="match status" value="1"/>
</dbReference>
<dbReference type="GO" id="GO:0005615">
    <property type="term" value="C:extracellular space"/>
    <property type="evidence" value="ECO:0007669"/>
    <property type="project" value="TreeGrafter"/>
</dbReference>
<name>A0A8C4PIQ3_EQUAS</name>
<proteinExistence type="predicted"/>
<dbReference type="Pfam" id="PF01419">
    <property type="entry name" value="Jacalin"/>
    <property type="match status" value="1"/>
</dbReference>
<reference evidence="5 6" key="1">
    <citation type="journal article" date="2020" name="Nat. Commun.">
        <title>Donkey genomes provide new insights into domestication and selection for coat color.</title>
        <authorList>
            <person name="Wang"/>
            <person name="C."/>
            <person name="Li"/>
            <person name="H."/>
            <person name="Guo"/>
            <person name="Y."/>
            <person name="Huang"/>
            <person name="J."/>
            <person name="Sun"/>
            <person name="Y."/>
            <person name="Min"/>
            <person name="J."/>
            <person name="Wang"/>
            <person name="J."/>
            <person name="Fang"/>
            <person name="X."/>
            <person name="Zhao"/>
            <person name="Z."/>
            <person name="Wang"/>
            <person name="S."/>
            <person name="Zhang"/>
            <person name="Y."/>
            <person name="Liu"/>
            <person name="Q."/>
            <person name="Jiang"/>
            <person name="Q."/>
            <person name="Wang"/>
            <person name="X."/>
            <person name="Guo"/>
            <person name="Y."/>
            <person name="Yang"/>
            <person name="C."/>
            <person name="Wang"/>
            <person name="Y."/>
            <person name="Tian"/>
            <person name="F."/>
            <person name="Zhuang"/>
            <person name="G."/>
            <person name="Fan"/>
            <person name="Y."/>
            <person name="Gao"/>
            <person name="Q."/>
            <person name="Li"/>
            <person name="Y."/>
            <person name="Ju"/>
            <person name="Z."/>
            <person name="Li"/>
            <person name="J."/>
            <person name="Li"/>
            <person name="R."/>
            <person name="Hou"/>
            <person name="M."/>
            <person name="Yang"/>
            <person name="G."/>
            <person name="Liu"/>
            <person name="G."/>
            <person name="Liu"/>
            <person name="W."/>
            <person name="Guo"/>
            <person name="J."/>
            <person name="Pan"/>
            <person name="S."/>
            <person name="Fan"/>
            <person name="G."/>
            <person name="Zhang"/>
            <person name="W."/>
            <person name="Zhang"/>
            <person name="R."/>
            <person name="Yu"/>
            <person name="J."/>
            <person name="Zhang"/>
            <person name="X."/>
            <person name="Yin"/>
            <person name="Q."/>
            <person name="Ji"/>
            <person name="C."/>
            <person name="Jin"/>
            <person name="Y."/>
            <person name="Yue"/>
            <person name="G."/>
            <person name="Liu"/>
            <person name="M."/>
            <person name="Xu"/>
            <person name="J."/>
            <person name="Liu"/>
            <person name="S."/>
            <person name="Jordana"/>
            <person name="J."/>
            <person name="Noce"/>
            <person name="A."/>
            <person name="Amills"/>
            <person name="M."/>
            <person name="Wu"/>
            <person name="D.D."/>
            <person name="Li"/>
            <person name="S."/>
            <person name="Zhou"/>
            <person name="X. and Zhong"/>
            <person name="J."/>
        </authorList>
    </citation>
    <scope>NUCLEOTIDE SEQUENCE [LARGE SCALE GENOMIC DNA]</scope>
</reference>
<dbReference type="AlphaFoldDB" id="A0A8C4PIQ3"/>
<evidence type="ECO:0000256" key="3">
    <source>
        <dbReference type="SAM" id="MobiDB-lite"/>
    </source>
</evidence>
<evidence type="ECO:0000313" key="6">
    <source>
        <dbReference type="Proteomes" id="UP000694387"/>
    </source>
</evidence>
<keyword evidence="6" id="KW-1185">Reference proteome</keyword>
<dbReference type="PROSITE" id="PS51752">
    <property type="entry name" value="JACALIN_LECTIN"/>
    <property type="match status" value="1"/>
</dbReference>
<reference evidence="5" key="2">
    <citation type="submission" date="2025-08" db="UniProtKB">
        <authorList>
            <consortium name="Ensembl"/>
        </authorList>
    </citation>
    <scope>IDENTIFICATION</scope>
</reference>
<dbReference type="Gene3D" id="2.100.10.30">
    <property type="entry name" value="Jacalin-like lectin domain"/>
    <property type="match status" value="1"/>
</dbReference>
<dbReference type="InterPro" id="IPR052321">
    <property type="entry name" value="PolyBind_ProtTraffic"/>
</dbReference>
<evidence type="ECO:0000259" key="4">
    <source>
        <dbReference type="PROSITE" id="PS51752"/>
    </source>
</evidence>
<reference evidence="5" key="3">
    <citation type="submission" date="2025-09" db="UniProtKB">
        <authorList>
            <consortium name="Ensembl"/>
        </authorList>
    </citation>
    <scope>IDENTIFICATION</scope>
</reference>
<sequence>MGAHRPQEGIKGRAEDGQAQPDCPAPGLSCPGKTGLLLHGWGWRGQAGSLSESWVGCPPLCRSLGTLQPEAMLLWLTLALLWSTTCWAGQIYGLGGGQYFSTTPDYDNDITGIRVSVGSLPLSPSIQLRHGSFWSERHGAEGGKTQEFLLQPGEHIIAVLGSYKGYLRYLVVYTDQGRSAAFGREEGNSFTAFPDQPWRVLTGIFGHHKLLGITSIGFQWDDPREELTAVQTSTS</sequence>
<dbReference type="GO" id="GO:0030246">
    <property type="term" value="F:carbohydrate binding"/>
    <property type="evidence" value="ECO:0007669"/>
    <property type="project" value="UniProtKB-KW"/>
</dbReference>
<feature type="region of interest" description="Disordered" evidence="3">
    <location>
        <begin position="1"/>
        <end position="25"/>
    </location>
</feature>
<feature type="compositionally biased region" description="Basic and acidic residues" evidence="3">
    <location>
        <begin position="1"/>
        <end position="16"/>
    </location>
</feature>
<dbReference type="SUPFAM" id="SSF51101">
    <property type="entry name" value="Mannose-binding lectins"/>
    <property type="match status" value="1"/>
</dbReference>
<keyword evidence="1" id="KW-0732">Signal</keyword>
<evidence type="ECO:0000313" key="5">
    <source>
        <dbReference type="Ensembl" id="ENSEASP00005007986.1"/>
    </source>
</evidence>
<dbReference type="InterPro" id="IPR001229">
    <property type="entry name" value="Jacalin-like_lectin_dom"/>
</dbReference>
<dbReference type="InterPro" id="IPR036404">
    <property type="entry name" value="Jacalin-like_lectin_dom_sf"/>
</dbReference>
<dbReference type="PANTHER" id="PTHR33589:SF1">
    <property type="entry name" value="ZYMOGEN GRANULE PROTEIN 16 HOMOLOG B"/>
    <property type="match status" value="1"/>
</dbReference>
<gene>
    <name evidence="5" type="primary">ZG16B</name>
</gene>
<evidence type="ECO:0000256" key="2">
    <source>
        <dbReference type="ARBA" id="ARBA00022734"/>
    </source>
</evidence>
<accession>A0A8C4PIQ3</accession>
<dbReference type="GeneTree" id="ENSGT00940000163143"/>
<organism evidence="5 6">
    <name type="scientific">Equus asinus</name>
    <name type="common">Donkey</name>
    <name type="synonym">Equus africanus asinus</name>
    <dbReference type="NCBI Taxonomy" id="9793"/>
    <lineage>
        <taxon>Eukaryota</taxon>
        <taxon>Metazoa</taxon>
        <taxon>Chordata</taxon>
        <taxon>Craniata</taxon>
        <taxon>Vertebrata</taxon>
        <taxon>Euteleostomi</taxon>
        <taxon>Mammalia</taxon>
        <taxon>Eutheria</taxon>
        <taxon>Laurasiatheria</taxon>
        <taxon>Perissodactyla</taxon>
        <taxon>Equidae</taxon>
        <taxon>Equus</taxon>
    </lineage>
</organism>
<feature type="domain" description="Jacalin-type lectin" evidence="4">
    <location>
        <begin position="86"/>
        <end position="222"/>
    </location>
</feature>